<evidence type="ECO:0000259" key="4">
    <source>
        <dbReference type="PROSITE" id="PS50956"/>
    </source>
</evidence>
<reference evidence="5 6" key="1">
    <citation type="submission" date="2021-07" db="EMBL/GenBank/DDBJ databases">
        <title>Stakelama flava sp. nov., a novel endophytic bacterium isolated from branch of Kandelia candel.</title>
        <authorList>
            <person name="Tuo L."/>
        </authorList>
    </citation>
    <scope>NUCLEOTIDE SEQUENCE [LARGE SCALE GENOMIC DNA]</scope>
    <source>
        <strain evidence="5 6">CBK3Z-3</strain>
    </source>
</reference>
<dbReference type="InterPro" id="IPR011991">
    <property type="entry name" value="ArsR-like_HTH"/>
</dbReference>
<dbReference type="SMART" id="SM00344">
    <property type="entry name" value="HTH_ASNC"/>
    <property type="match status" value="1"/>
</dbReference>
<keyword evidence="3" id="KW-0804">Transcription</keyword>
<dbReference type="PANTHER" id="PTHR30154:SF17">
    <property type="entry name" value="DNA-BINDING TRANSCRIPTIONAL ACTIVATOR DECR"/>
    <property type="match status" value="1"/>
</dbReference>
<keyword evidence="2" id="KW-0238">DNA-binding</keyword>
<dbReference type="PANTHER" id="PTHR30154">
    <property type="entry name" value="LEUCINE-RESPONSIVE REGULATORY PROTEIN"/>
    <property type="match status" value="1"/>
</dbReference>
<feature type="domain" description="HTH asnC-type" evidence="4">
    <location>
        <begin position="4"/>
        <end position="65"/>
    </location>
</feature>
<dbReference type="Pfam" id="PF13412">
    <property type="entry name" value="HTH_24"/>
    <property type="match status" value="1"/>
</dbReference>
<sequence length="163" mass="18155">MHDFDTIDIKILSTLQRDANTTIKDIADKVGLSTNACWKRIKSFEDKGVIKGRVTLINARSMGFNLIAFVNIKAAEHSEEWNETFKKAVLSIPQVIEFYRLSGSVDYIIKVLLPNIEGFEIFYKLLTSKVKIVEVSTSFAVSEFRNTSAVPLPLPLNATGSAA</sequence>
<keyword evidence="6" id="KW-1185">Reference proteome</keyword>
<dbReference type="Pfam" id="PF01037">
    <property type="entry name" value="AsnC_trans_reg"/>
    <property type="match status" value="1"/>
</dbReference>
<dbReference type="InterPro" id="IPR000485">
    <property type="entry name" value="AsnC-type_HTH_dom"/>
</dbReference>
<evidence type="ECO:0000256" key="1">
    <source>
        <dbReference type="ARBA" id="ARBA00023015"/>
    </source>
</evidence>
<protein>
    <submittedName>
        <fullName evidence="5">Lrp/AsnC family transcriptional regulator</fullName>
    </submittedName>
</protein>
<dbReference type="RefSeq" id="WP_219239288.1">
    <property type="nucleotide sequence ID" value="NZ_JAHWZX010000019.1"/>
</dbReference>
<dbReference type="PROSITE" id="PS50956">
    <property type="entry name" value="HTH_ASNC_2"/>
    <property type="match status" value="1"/>
</dbReference>
<dbReference type="Proteomes" id="UP001197214">
    <property type="component" value="Unassembled WGS sequence"/>
</dbReference>
<accession>A0ABS6XPM4</accession>
<dbReference type="EMBL" id="JAHWZX010000019">
    <property type="protein sequence ID" value="MBW4332169.1"/>
    <property type="molecule type" value="Genomic_DNA"/>
</dbReference>
<evidence type="ECO:0000256" key="3">
    <source>
        <dbReference type="ARBA" id="ARBA00023163"/>
    </source>
</evidence>
<keyword evidence="1" id="KW-0805">Transcription regulation</keyword>
<name>A0ABS6XPM4_9SPHN</name>
<dbReference type="InterPro" id="IPR019888">
    <property type="entry name" value="Tscrpt_reg_AsnC-like"/>
</dbReference>
<dbReference type="CDD" id="cd00090">
    <property type="entry name" value="HTH_ARSR"/>
    <property type="match status" value="1"/>
</dbReference>
<organism evidence="5 6">
    <name type="scientific">Stakelama flava</name>
    <dbReference type="NCBI Taxonomy" id="2860338"/>
    <lineage>
        <taxon>Bacteria</taxon>
        <taxon>Pseudomonadati</taxon>
        <taxon>Pseudomonadota</taxon>
        <taxon>Alphaproteobacteria</taxon>
        <taxon>Sphingomonadales</taxon>
        <taxon>Sphingomonadaceae</taxon>
        <taxon>Stakelama</taxon>
    </lineage>
</organism>
<comment type="caution">
    <text evidence="5">The sequence shown here is derived from an EMBL/GenBank/DDBJ whole genome shotgun (WGS) entry which is preliminary data.</text>
</comment>
<evidence type="ECO:0000313" key="5">
    <source>
        <dbReference type="EMBL" id="MBW4332169.1"/>
    </source>
</evidence>
<dbReference type="InterPro" id="IPR019887">
    <property type="entry name" value="Tscrpt_reg_AsnC/Lrp_C"/>
</dbReference>
<gene>
    <name evidence="5" type="ORF">KY084_15005</name>
</gene>
<evidence type="ECO:0000256" key="2">
    <source>
        <dbReference type="ARBA" id="ARBA00023125"/>
    </source>
</evidence>
<proteinExistence type="predicted"/>
<evidence type="ECO:0000313" key="6">
    <source>
        <dbReference type="Proteomes" id="UP001197214"/>
    </source>
</evidence>